<dbReference type="EMBL" id="CAEZSR010000115">
    <property type="protein sequence ID" value="CAB4574793.1"/>
    <property type="molecule type" value="Genomic_DNA"/>
</dbReference>
<evidence type="ECO:0000313" key="1">
    <source>
        <dbReference type="EMBL" id="CAB4574793.1"/>
    </source>
</evidence>
<proteinExistence type="predicted"/>
<organism evidence="1">
    <name type="scientific">freshwater metagenome</name>
    <dbReference type="NCBI Taxonomy" id="449393"/>
    <lineage>
        <taxon>unclassified sequences</taxon>
        <taxon>metagenomes</taxon>
        <taxon>ecological metagenomes</taxon>
    </lineage>
</organism>
<accession>A0A6J6EK08</accession>
<protein>
    <submittedName>
        <fullName evidence="1">Unannotated protein</fullName>
    </submittedName>
</protein>
<sequence length="30" mass="3062">MIVHHVQSDGAVVDPTDGFTAVAVFAPPLA</sequence>
<name>A0A6J6EK08_9ZZZZ</name>
<reference evidence="1" key="1">
    <citation type="submission" date="2020-05" db="EMBL/GenBank/DDBJ databases">
        <authorList>
            <person name="Chiriac C."/>
            <person name="Salcher M."/>
            <person name="Ghai R."/>
            <person name="Kavagutti S V."/>
        </authorList>
    </citation>
    <scope>NUCLEOTIDE SEQUENCE</scope>
</reference>
<dbReference type="AlphaFoldDB" id="A0A6J6EK08"/>
<gene>
    <name evidence="1" type="ORF">UFOPK1493_02634</name>
</gene>